<evidence type="ECO:0000313" key="1">
    <source>
        <dbReference type="EMBL" id="KAI5341992.1"/>
    </source>
</evidence>
<evidence type="ECO:0000313" key="2">
    <source>
        <dbReference type="Proteomes" id="UP001054821"/>
    </source>
</evidence>
<reference evidence="1 2" key="1">
    <citation type="journal article" date="2022" name="G3 (Bethesda)">
        <title>Whole-genome sequence and methylome profiling of the almond [Prunus dulcis (Mill.) D.A. Webb] cultivar 'Nonpareil'.</title>
        <authorList>
            <person name="D'Amico-Willman K.M."/>
            <person name="Ouma W.Z."/>
            <person name="Meulia T."/>
            <person name="Sideli G.M."/>
            <person name="Gradziel T.M."/>
            <person name="Fresnedo-Ramirez J."/>
        </authorList>
    </citation>
    <scope>NUCLEOTIDE SEQUENCE [LARGE SCALE GENOMIC DNA]</scope>
    <source>
        <strain evidence="1">Clone GOH B32 T37-40</strain>
    </source>
</reference>
<accession>A0AAD4ZCS3</accession>
<dbReference type="PANTHER" id="PTHR11439:SF502">
    <property type="entry name" value="SECRETED RXLR EFFECTOR PROTEIN 161-LIKE"/>
    <property type="match status" value="1"/>
</dbReference>
<comment type="caution">
    <text evidence="1">The sequence shown here is derived from an EMBL/GenBank/DDBJ whole genome shotgun (WGS) entry which is preliminary data.</text>
</comment>
<protein>
    <recommendedName>
        <fullName evidence="3">BURP domain-containing protein</fullName>
    </recommendedName>
</protein>
<dbReference type="PANTHER" id="PTHR11439">
    <property type="entry name" value="GAG-POL-RELATED RETROTRANSPOSON"/>
    <property type="match status" value="1"/>
</dbReference>
<keyword evidence="2" id="KW-1185">Reference proteome</keyword>
<dbReference type="CDD" id="cd09272">
    <property type="entry name" value="RNase_HI_RT_Ty1"/>
    <property type="match status" value="1"/>
</dbReference>
<dbReference type="AlphaFoldDB" id="A0AAD4ZCS3"/>
<organism evidence="1 2">
    <name type="scientific">Prunus dulcis</name>
    <name type="common">Almond</name>
    <name type="synonym">Amygdalus dulcis</name>
    <dbReference type="NCBI Taxonomy" id="3755"/>
    <lineage>
        <taxon>Eukaryota</taxon>
        <taxon>Viridiplantae</taxon>
        <taxon>Streptophyta</taxon>
        <taxon>Embryophyta</taxon>
        <taxon>Tracheophyta</taxon>
        <taxon>Spermatophyta</taxon>
        <taxon>Magnoliopsida</taxon>
        <taxon>eudicotyledons</taxon>
        <taxon>Gunneridae</taxon>
        <taxon>Pentapetalae</taxon>
        <taxon>rosids</taxon>
        <taxon>fabids</taxon>
        <taxon>Rosales</taxon>
        <taxon>Rosaceae</taxon>
        <taxon>Amygdaloideae</taxon>
        <taxon>Amygdaleae</taxon>
        <taxon>Prunus</taxon>
    </lineage>
</organism>
<proteinExistence type="predicted"/>
<name>A0AAD4ZCS3_PRUDU</name>
<dbReference type="Proteomes" id="UP001054821">
    <property type="component" value="Chromosome 2"/>
</dbReference>
<sequence length="285" mass="31916">MMRQYEMTDLGLLHHFLGLGVLQTDSCIFLHQKKYAKTLLDKFGLKDCKSVATPLAVNEKLSKVDGSELADETLYRQMQASWLDSCIIQPKKHMGTTKRVLRYVQGTINYGIAYDKGKGAVLIGYCDSDWSGSEDDMRSTSGYAFNLGSGAFSWASIKQSSVALSTAEAEYMSAAEATAQAMWLRFVLSDFGEEQVEPTQLLCDNTSAIAISKNPVHHHKTRHINRRFHFIRDALQNGEIDLLYCKTEEQLADIFTKPLARDRFEYLRKALGVISAQHLEGSVGV</sequence>
<dbReference type="EMBL" id="JAJFAZ020000002">
    <property type="protein sequence ID" value="KAI5341992.1"/>
    <property type="molecule type" value="Genomic_DNA"/>
</dbReference>
<gene>
    <name evidence="1" type="ORF">L3X38_009867</name>
</gene>
<evidence type="ECO:0008006" key="3">
    <source>
        <dbReference type="Google" id="ProtNLM"/>
    </source>
</evidence>